<dbReference type="EMBL" id="PJQY01000113">
    <property type="protein sequence ID" value="PQQ18295.1"/>
    <property type="molecule type" value="Genomic_DNA"/>
</dbReference>
<dbReference type="InterPro" id="IPR057622">
    <property type="entry name" value="CARM1-like_PH"/>
</dbReference>
<organism evidence="2 3">
    <name type="scientific">Prunus yedoensis var. nudiflora</name>
    <dbReference type="NCBI Taxonomy" id="2094558"/>
    <lineage>
        <taxon>Eukaryota</taxon>
        <taxon>Viridiplantae</taxon>
        <taxon>Streptophyta</taxon>
        <taxon>Embryophyta</taxon>
        <taxon>Tracheophyta</taxon>
        <taxon>Spermatophyta</taxon>
        <taxon>Magnoliopsida</taxon>
        <taxon>eudicotyledons</taxon>
        <taxon>Gunneridae</taxon>
        <taxon>Pentapetalae</taxon>
        <taxon>rosids</taxon>
        <taxon>fabids</taxon>
        <taxon>Rosales</taxon>
        <taxon>Rosaceae</taxon>
        <taxon>Amygdaloideae</taxon>
        <taxon>Amygdaleae</taxon>
        <taxon>Prunus</taxon>
    </lineage>
</organism>
<keyword evidence="2" id="KW-0808">Transferase</keyword>
<dbReference type="GO" id="GO:0008168">
    <property type="term" value="F:methyltransferase activity"/>
    <property type="evidence" value="ECO:0007669"/>
    <property type="project" value="UniProtKB-KW"/>
</dbReference>
<feature type="domain" description="Probable histone-arginine methyltransferase CARM1-like N-terminal PH" evidence="1">
    <location>
        <begin position="12"/>
        <end position="69"/>
    </location>
</feature>
<dbReference type="Proteomes" id="UP000250321">
    <property type="component" value="Unassembled WGS sequence"/>
</dbReference>
<dbReference type="GO" id="GO:0032259">
    <property type="term" value="P:methylation"/>
    <property type="evidence" value="ECO:0007669"/>
    <property type="project" value="UniProtKB-KW"/>
</dbReference>
<gene>
    <name evidence="2" type="ORF">Pyn_39115</name>
</gene>
<name>A0A314ZEM8_PRUYE</name>
<comment type="caution">
    <text evidence="2">The sequence shown here is derived from an EMBL/GenBank/DDBJ whole genome shotgun (WGS) entry which is preliminary data.</text>
</comment>
<dbReference type="Pfam" id="PF25350">
    <property type="entry name" value="PH_PRMT_N"/>
    <property type="match status" value="1"/>
</dbReference>
<accession>A0A314ZEM8</accession>
<keyword evidence="3" id="KW-1185">Reference proteome</keyword>
<evidence type="ECO:0000313" key="3">
    <source>
        <dbReference type="Proteomes" id="UP000250321"/>
    </source>
</evidence>
<protein>
    <submittedName>
        <fullName evidence="2">Putative histone-arginine methyltransferase 1.3 isoform X2</fullName>
    </submittedName>
</protein>
<keyword evidence="2" id="KW-0489">Methyltransferase</keyword>
<dbReference type="STRING" id="2094558.A0A314ZEM8"/>
<dbReference type="AlphaFoldDB" id="A0A314ZEM8"/>
<proteinExistence type="predicted"/>
<reference evidence="2 3" key="1">
    <citation type="submission" date="2018-02" db="EMBL/GenBank/DDBJ databases">
        <title>Draft genome of wild Prunus yedoensis var. nudiflora.</title>
        <authorList>
            <person name="Baek S."/>
            <person name="Kim J.-H."/>
            <person name="Choi K."/>
            <person name="Kim G.-B."/>
            <person name="Cho A."/>
            <person name="Jang H."/>
            <person name="Shin C.-H."/>
            <person name="Yu H.-J."/>
            <person name="Mun J.-H."/>
        </authorList>
    </citation>
    <scope>NUCLEOTIDE SEQUENCE [LARGE SCALE GENOMIC DNA]</scope>
    <source>
        <strain evidence="3">cv. Jeju island</strain>
        <tissue evidence="2">Leaf</tissue>
    </source>
</reference>
<evidence type="ECO:0000259" key="1">
    <source>
        <dbReference type="Pfam" id="PF25350"/>
    </source>
</evidence>
<evidence type="ECO:0000313" key="2">
    <source>
        <dbReference type="EMBL" id="PQQ18295.1"/>
    </source>
</evidence>
<sequence length="105" mass="11473">MEGSREEEAQKQQEFALASISELASSSSSSSLTPAVARFSAEDGVVELGFQQEAESDARVNVDLQTAQVCFCYLEYAYFVTVVRLAAKEVDKRTESEPLSLALQV</sequence>